<organism evidence="1 4">
    <name type="scientific">Pseudoalteromonas aurantia</name>
    <dbReference type="NCBI Taxonomy" id="43654"/>
    <lineage>
        <taxon>Bacteria</taxon>
        <taxon>Pseudomonadati</taxon>
        <taxon>Pseudomonadota</taxon>
        <taxon>Gammaproteobacteria</taxon>
        <taxon>Alteromonadales</taxon>
        <taxon>Pseudoalteromonadaceae</taxon>
        <taxon>Pseudoalteromonas</taxon>
    </lineage>
</organism>
<evidence type="ECO:0000313" key="3">
    <source>
        <dbReference type="Proteomes" id="UP000307164"/>
    </source>
</evidence>
<dbReference type="EMBL" id="PNBX01000096">
    <property type="protein sequence ID" value="TMO65072.1"/>
    <property type="molecule type" value="Genomic_DNA"/>
</dbReference>
<sequence length="32" mass="3754">MKDAEQKQLIELNTLVKVDVLTPNPYFSHLRI</sequence>
<gene>
    <name evidence="1" type="ORF">CWC19_17790</name>
    <name evidence="2" type="ORF">CWC20_00445</name>
</gene>
<dbReference type="EMBL" id="PNBW01000004">
    <property type="protein sequence ID" value="TMO79012.1"/>
    <property type="molecule type" value="Genomic_DNA"/>
</dbReference>
<proteinExistence type="predicted"/>
<dbReference type="AlphaFoldDB" id="A0A5S3V4B2"/>
<reference evidence="1 4" key="1">
    <citation type="submission" date="2018-01" db="EMBL/GenBank/DDBJ databases">
        <authorList>
            <person name="Paulsen S."/>
            <person name="Gram L.K."/>
        </authorList>
    </citation>
    <scope>NUCLEOTIDE SEQUENCE [LARGE SCALE GENOMIC DNA]</scope>
    <source>
        <strain evidence="1 4">S3790</strain>
        <strain evidence="2">S3895</strain>
    </source>
</reference>
<evidence type="ECO:0000313" key="4">
    <source>
        <dbReference type="Proteomes" id="UP000307217"/>
    </source>
</evidence>
<dbReference type="Proteomes" id="UP000307164">
    <property type="component" value="Unassembled WGS sequence"/>
</dbReference>
<evidence type="ECO:0000313" key="2">
    <source>
        <dbReference type="EMBL" id="TMO79012.1"/>
    </source>
</evidence>
<evidence type="ECO:0000313" key="1">
    <source>
        <dbReference type="EMBL" id="TMO65072.1"/>
    </source>
</evidence>
<protein>
    <submittedName>
        <fullName evidence="1">Uncharacterized protein</fullName>
    </submittedName>
</protein>
<keyword evidence="3" id="KW-1185">Reference proteome</keyword>
<reference evidence="4" key="2">
    <citation type="submission" date="2019-06" db="EMBL/GenBank/DDBJ databases">
        <title>Co-occurence of chitin degradation, pigmentation and bioactivity in marine Pseudoalteromonas.</title>
        <authorList>
            <person name="Sonnenschein E.C."/>
            <person name="Bech P.K."/>
        </authorList>
    </citation>
    <scope>NUCLEOTIDE SEQUENCE [LARGE SCALE GENOMIC DNA]</scope>
    <source>
        <strain evidence="4">S3790</strain>
        <strain evidence="2">S3895</strain>
    </source>
</reference>
<dbReference type="Proteomes" id="UP000307217">
    <property type="component" value="Unassembled WGS sequence"/>
</dbReference>
<name>A0A5S3V4B2_9GAMM</name>
<comment type="caution">
    <text evidence="1">The sequence shown here is derived from an EMBL/GenBank/DDBJ whole genome shotgun (WGS) entry which is preliminary data.</text>
</comment>
<reference evidence="1" key="3">
    <citation type="submission" date="2019-09" db="EMBL/GenBank/DDBJ databases">
        <title>Co-occurence of chitin degradation, pigmentation and bioactivity in marine Pseudoalteromonas.</title>
        <authorList>
            <person name="Sonnenschein E.C."/>
            <person name="Bech P.K."/>
        </authorList>
    </citation>
    <scope>NUCLEOTIDE SEQUENCE</scope>
    <source>
        <strain evidence="1">S3790</strain>
        <strain evidence="3">S3895</strain>
    </source>
</reference>
<accession>A0A5S3V4B2</accession>